<feature type="compositionally biased region" description="Low complexity" evidence="17">
    <location>
        <begin position="265"/>
        <end position="274"/>
    </location>
</feature>
<dbReference type="GO" id="GO:0048490">
    <property type="term" value="P:anterograde synaptic vesicle transport"/>
    <property type="evidence" value="ECO:0007669"/>
    <property type="project" value="TreeGrafter"/>
</dbReference>
<reference evidence="19" key="1">
    <citation type="submission" date="2025-08" db="UniProtKB">
        <authorList>
            <consortium name="RefSeq"/>
        </authorList>
    </citation>
    <scope>IDENTIFICATION</scope>
</reference>
<feature type="compositionally biased region" description="Polar residues" evidence="17">
    <location>
        <begin position="249"/>
        <end position="260"/>
    </location>
</feature>
<dbReference type="GO" id="GO:0010008">
    <property type="term" value="C:endosome membrane"/>
    <property type="evidence" value="ECO:0007669"/>
    <property type="project" value="UniProtKB-SubCell"/>
</dbReference>
<dbReference type="InParanoid" id="A0A6P7KYN0"/>
<dbReference type="InterPro" id="IPR007531">
    <property type="entry name" value="Dysbindin"/>
</dbReference>
<evidence type="ECO:0000256" key="6">
    <source>
        <dbReference type="ARBA" id="ARBA00022753"/>
    </source>
</evidence>
<evidence type="ECO:0000256" key="9">
    <source>
        <dbReference type="ARBA" id="ARBA00023054"/>
    </source>
</evidence>
<evidence type="ECO:0000256" key="2">
    <source>
        <dbReference type="ARBA" id="ARBA00004125"/>
    </source>
</evidence>
<evidence type="ECO:0000256" key="5">
    <source>
        <dbReference type="ARBA" id="ARBA00022490"/>
    </source>
</evidence>
<evidence type="ECO:0000256" key="16">
    <source>
        <dbReference type="SAM" id="Coils"/>
    </source>
</evidence>
<dbReference type="GO" id="GO:0005783">
    <property type="term" value="C:endoplasmic reticulum"/>
    <property type="evidence" value="ECO:0007669"/>
    <property type="project" value="UniProtKB-SubCell"/>
</dbReference>
<keyword evidence="18" id="KW-1185">Reference proteome</keyword>
<comment type="similarity">
    <text evidence="4">Belongs to the dysbindin family.</text>
</comment>
<evidence type="ECO:0000256" key="14">
    <source>
        <dbReference type="ARBA" id="ARBA00037798"/>
    </source>
</evidence>
<dbReference type="KEGG" id="bspl:114843402"/>
<dbReference type="GO" id="GO:0060155">
    <property type="term" value="P:platelet dense granule organization"/>
    <property type="evidence" value="ECO:0007669"/>
    <property type="project" value="TreeGrafter"/>
</dbReference>
<name>A0A6P7KYN0_BETSP</name>
<keyword evidence="9 16" id="KW-0175">Coiled coil</keyword>
<evidence type="ECO:0000256" key="3">
    <source>
        <dbReference type="ARBA" id="ARBA00004240"/>
    </source>
</evidence>
<dbReference type="GO" id="GO:0033162">
    <property type="term" value="C:melanosome membrane"/>
    <property type="evidence" value="ECO:0007669"/>
    <property type="project" value="UniProtKB-SubCell"/>
</dbReference>
<dbReference type="PANTHER" id="PTHR16294">
    <property type="entry name" value="DYSTROBREVIN BINDING PROTEIN 1 DYSBINDIN"/>
    <property type="match status" value="1"/>
</dbReference>
<proteinExistence type="inferred from homology"/>
<organism evidence="18 19">
    <name type="scientific">Betta splendens</name>
    <name type="common">Siamese fighting fish</name>
    <dbReference type="NCBI Taxonomy" id="158456"/>
    <lineage>
        <taxon>Eukaryota</taxon>
        <taxon>Metazoa</taxon>
        <taxon>Chordata</taxon>
        <taxon>Craniata</taxon>
        <taxon>Vertebrata</taxon>
        <taxon>Euteleostomi</taxon>
        <taxon>Actinopterygii</taxon>
        <taxon>Neopterygii</taxon>
        <taxon>Teleostei</taxon>
        <taxon>Neoteleostei</taxon>
        <taxon>Acanthomorphata</taxon>
        <taxon>Anabantaria</taxon>
        <taxon>Anabantiformes</taxon>
        <taxon>Anabantoidei</taxon>
        <taxon>Osphronemidae</taxon>
        <taxon>Betta</taxon>
    </lineage>
</organism>
<keyword evidence="7" id="KW-0256">Endoplasmic reticulum</keyword>
<evidence type="ECO:0000256" key="7">
    <source>
        <dbReference type="ARBA" id="ARBA00022824"/>
    </source>
</evidence>
<evidence type="ECO:0000256" key="8">
    <source>
        <dbReference type="ARBA" id="ARBA00023018"/>
    </source>
</evidence>
<dbReference type="FunCoup" id="A0A6P7KYN0">
    <property type="interactions" value="485"/>
</dbReference>
<evidence type="ECO:0000256" key="17">
    <source>
        <dbReference type="SAM" id="MobiDB-lite"/>
    </source>
</evidence>
<keyword evidence="12" id="KW-0968">Cytoplasmic vesicle</keyword>
<feature type="region of interest" description="Disordered" evidence="17">
    <location>
        <begin position="249"/>
        <end position="346"/>
    </location>
</feature>
<dbReference type="GO" id="GO:0005886">
    <property type="term" value="C:plasma membrane"/>
    <property type="evidence" value="ECO:0007669"/>
    <property type="project" value="TreeGrafter"/>
</dbReference>
<evidence type="ECO:0000256" key="1">
    <source>
        <dbReference type="ARBA" id="ARBA00004123"/>
    </source>
</evidence>
<evidence type="ECO:0000256" key="4">
    <source>
        <dbReference type="ARBA" id="ARBA00008686"/>
    </source>
</evidence>
<evidence type="ECO:0000313" key="18">
    <source>
        <dbReference type="Proteomes" id="UP000515150"/>
    </source>
</evidence>
<evidence type="ECO:0000256" key="15">
    <source>
        <dbReference type="ARBA" id="ARBA00037838"/>
    </source>
</evidence>
<evidence type="ECO:0000313" key="19">
    <source>
        <dbReference type="RefSeq" id="XP_028985749.1"/>
    </source>
</evidence>
<dbReference type="GO" id="GO:0031175">
    <property type="term" value="P:neuron projection development"/>
    <property type="evidence" value="ECO:0007669"/>
    <property type="project" value="TreeGrafter"/>
</dbReference>
<dbReference type="Proteomes" id="UP000515150">
    <property type="component" value="Chromosome 16"/>
</dbReference>
<keyword evidence="11" id="KW-0539">Nucleus</keyword>
<evidence type="ECO:0000256" key="11">
    <source>
        <dbReference type="ARBA" id="ARBA00023242"/>
    </source>
</evidence>
<dbReference type="OrthoDB" id="2445127at2759"/>
<keyword evidence="10" id="KW-0472">Membrane</keyword>
<evidence type="ECO:0000256" key="13">
    <source>
        <dbReference type="ARBA" id="ARBA00034105"/>
    </source>
</evidence>
<feature type="coiled-coil region" evidence="16">
    <location>
        <begin position="159"/>
        <end position="201"/>
    </location>
</feature>
<dbReference type="PANTHER" id="PTHR16294:SF5">
    <property type="entry name" value="DYSBINDIN"/>
    <property type="match status" value="1"/>
</dbReference>
<feature type="compositionally biased region" description="Polar residues" evidence="17">
    <location>
        <begin position="275"/>
        <end position="293"/>
    </location>
</feature>
<protein>
    <submittedName>
        <fullName evidence="19">Dysbindin-A-like</fullName>
    </submittedName>
</protein>
<feature type="compositionally biased region" description="Basic and acidic residues" evidence="17">
    <location>
        <begin position="294"/>
        <end position="306"/>
    </location>
</feature>
<evidence type="ECO:0000256" key="10">
    <source>
        <dbReference type="ARBA" id="ARBA00023136"/>
    </source>
</evidence>
<gene>
    <name evidence="19" type="primary">LOC114843402</name>
</gene>
<dbReference type="Pfam" id="PF04440">
    <property type="entry name" value="Dysbindin"/>
    <property type="match status" value="1"/>
</dbReference>
<dbReference type="GO" id="GO:0031083">
    <property type="term" value="C:BLOC-1 complex"/>
    <property type="evidence" value="ECO:0007669"/>
    <property type="project" value="TreeGrafter"/>
</dbReference>
<keyword evidence="6" id="KW-0967">Endosome</keyword>
<dbReference type="GO" id="GO:0014069">
    <property type="term" value="C:postsynaptic density"/>
    <property type="evidence" value="ECO:0007669"/>
    <property type="project" value="UniProtKB-SubCell"/>
</dbReference>
<comment type="subcellular location">
    <subcellularLocation>
        <location evidence="15">Cytoplasmic vesicle</location>
        <location evidence="15">Secretory vesicle</location>
        <location evidence="15">Synaptic vesicle membrane</location>
        <topology evidence="15">Peripheral membrane protein</topology>
        <orientation evidence="15">Cytoplasmic side</orientation>
    </subcellularLocation>
    <subcellularLocation>
        <location evidence="3">Endoplasmic reticulum</location>
    </subcellularLocation>
    <subcellularLocation>
        <location evidence="2">Endosome membrane</location>
        <topology evidence="2">Peripheral membrane protein</topology>
        <orientation evidence="2">Cytoplasmic side</orientation>
    </subcellularLocation>
    <subcellularLocation>
        <location evidence="14">Melanosome membrane</location>
        <topology evidence="14">Peripheral membrane protein</topology>
        <orientation evidence="14">Cytoplasmic side</orientation>
    </subcellularLocation>
    <subcellularLocation>
        <location evidence="1">Nucleus</location>
    </subcellularLocation>
    <subcellularLocation>
        <location evidence="13">Postsynaptic density</location>
    </subcellularLocation>
</comment>
<accession>A0A6P7KYN0</accession>
<dbReference type="AlphaFoldDB" id="A0A6P7KYN0"/>
<sequence length="346" mass="39579">MFENLRERFQMVQRDFTMGFKTLGDKSKDTKIKRRHRSEETLPHFGAGVEILSRYEESWFLLHKQTKDCAQAAEVAYGDIVMLTAHWDRRGAALTQLQEQLQSLPAFVIELNAITAKIAHLEGDFEEMESRLVYLETMCCQCEQGTLKQQHTRHLEVYKKKKRNEVEMFEAELNSEHAQKVAELEQAMTKQLRERQKLYEEAFKQDMQQYLTTGYLLHRKPTGSGIYALDQMLVTNILDHKALDDFLNSTSDGTESSPTSGPDLKSCSSKSSTSQMNQVLSRNDHLSNQSTGDWRQKEEAANKNDDYLVQSDEEVIEPDVSLLGLQDIDTTRHSDESDSAGELPSG</sequence>
<evidence type="ECO:0000256" key="12">
    <source>
        <dbReference type="ARBA" id="ARBA00023329"/>
    </source>
</evidence>
<dbReference type="GO" id="GO:0005634">
    <property type="term" value="C:nucleus"/>
    <property type="evidence" value="ECO:0007669"/>
    <property type="project" value="UniProtKB-SubCell"/>
</dbReference>
<dbReference type="RefSeq" id="XP_028985749.1">
    <property type="nucleotide sequence ID" value="XM_029129916.3"/>
</dbReference>
<dbReference type="GO" id="GO:0030672">
    <property type="term" value="C:synaptic vesicle membrane"/>
    <property type="evidence" value="ECO:0007669"/>
    <property type="project" value="UniProtKB-SubCell"/>
</dbReference>
<dbReference type="GeneID" id="114843402"/>
<dbReference type="GO" id="GO:1904115">
    <property type="term" value="C:axon cytoplasm"/>
    <property type="evidence" value="ECO:0007669"/>
    <property type="project" value="GOC"/>
</dbReference>
<keyword evidence="8" id="KW-0770">Synapse</keyword>
<dbReference type="GO" id="GO:2000300">
    <property type="term" value="P:regulation of synaptic vesicle exocytosis"/>
    <property type="evidence" value="ECO:0007669"/>
    <property type="project" value="TreeGrafter"/>
</dbReference>
<keyword evidence="5" id="KW-0963">Cytoplasm</keyword>